<dbReference type="EMBL" id="AEWV01000021">
    <property type="protein sequence ID" value="EGC17328.1"/>
    <property type="molecule type" value="Genomic_DNA"/>
</dbReference>
<proteinExistence type="predicted"/>
<keyword evidence="1" id="KW-0732">Signal</keyword>
<protein>
    <recommendedName>
        <fullName evidence="4">Secreted protein</fullName>
    </recommendedName>
</protein>
<reference evidence="2 3" key="1">
    <citation type="submission" date="2011-01" db="EMBL/GenBank/DDBJ databases">
        <authorList>
            <person name="Muzny D."/>
            <person name="Qin X."/>
            <person name="Deng J."/>
            <person name="Jiang H."/>
            <person name="Liu Y."/>
            <person name="Qu J."/>
            <person name="Song X.-Z."/>
            <person name="Zhang L."/>
            <person name="Thornton R."/>
            <person name="Coyle M."/>
            <person name="Francisco L."/>
            <person name="Jackson L."/>
            <person name="Javaid M."/>
            <person name="Korchina V."/>
            <person name="Kovar C."/>
            <person name="Mata R."/>
            <person name="Mathew T."/>
            <person name="Ngo R."/>
            <person name="Nguyen L."/>
            <person name="Nguyen N."/>
            <person name="Okwuonu G."/>
            <person name="Ongeri F."/>
            <person name="Pham C."/>
            <person name="Simmons D."/>
            <person name="Wilczek-Boney K."/>
            <person name="Hale W."/>
            <person name="Jakkamsetti A."/>
            <person name="Pham P."/>
            <person name="Ruth R."/>
            <person name="San Lucas F."/>
            <person name="Warren J."/>
            <person name="Zhang J."/>
            <person name="Zhao Z."/>
            <person name="Zhou C."/>
            <person name="Zhu D."/>
            <person name="Lee S."/>
            <person name="Bess C."/>
            <person name="Blankenburg K."/>
            <person name="Forbes L."/>
            <person name="Fu Q."/>
            <person name="Gubbala S."/>
            <person name="Hirani K."/>
            <person name="Jayaseelan J.C."/>
            <person name="Lara F."/>
            <person name="Munidasa M."/>
            <person name="Palculict T."/>
            <person name="Patil S."/>
            <person name="Pu L.-L."/>
            <person name="Saada N."/>
            <person name="Tang L."/>
            <person name="Weissenberger G."/>
            <person name="Zhu Y."/>
            <person name="Hemphill L."/>
            <person name="Shang Y."/>
            <person name="Youmans B."/>
            <person name="Ayvaz T."/>
            <person name="Ross M."/>
            <person name="Santibanez J."/>
            <person name="Aqrawi P."/>
            <person name="Gross S."/>
            <person name="Joshi V."/>
            <person name="Fowler G."/>
            <person name="Nazareth L."/>
            <person name="Reid J."/>
            <person name="Worley K."/>
            <person name="Petrosino J."/>
            <person name="Highlander S."/>
            <person name="Gibbs R."/>
        </authorList>
    </citation>
    <scope>NUCLEOTIDE SEQUENCE [LARGE SCALE GENOMIC DNA]</scope>
    <source>
        <strain evidence="2 3">ATCC 33394</strain>
    </source>
</reference>
<sequence>MNNRQKIALACGLLLFALLKVAAVHWWQQRQNAPAAQVQAACSVTNGGCPFLDGATLHLIGVGNAKTPFTIEARHVPPHVRSISASFQMNHMEMGFNRFELQKVDETTWRVSSVYLPLCVEGRNDWQIHWQADGRSFSAGFQTQP</sequence>
<dbReference type="HOGENOM" id="CLU_148694_0_0_4"/>
<organism evidence="2 3">
    <name type="scientific">Kingella denitrificans ATCC 33394</name>
    <dbReference type="NCBI Taxonomy" id="888741"/>
    <lineage>
        <taxon>Bacteria</taxon>
        <taxon>Pseudomonadati</taxon>
        <taxon>Pseudomonadota</taxon>
        <taxon>Betaproteobacteria</taxon>
        <taxon>Neisseriales</taxon>
        <taxon>Neisseriaceae</taxon>
        <taxon>Kingella</taxon>
    </lineage>
</organism>
<gene>
    <name evidence="2" type="ORF">HMPREF9098_1344</name>
</gene>
<comment type="caution">
    <text evidence="2">The sequence shown here is derived from an EMBL/GenBank/DDBJ whole genome shotgun (WGS) entry which is preliminary data.</text>
</comment>
<dbReference type="RefSeq" id="WP_003782924.1">
    <property type="nucleotide sequence ID" value="NZ_GL870929.1"/>
</dbReference>
<dbReference type="AlphaFoldDB" id="F0EZK7"/>
<dbReference type="STRING" id="888741.HMPREF9098_1344"/>
<evidence type="ECO:0000313" key="3">
    <source>
        <dbReference type="Proteomes" id="UP000004088"/>
    </source>
</evidence>
<evidence type="ECO:0008006" key="4">
    <source>
        <dbReference type="Google" id="ProtNLM"/>
    </source>
</evidence>
<dbReference type="Proteomes" id="UP000004088">
    <property type="component" value="Unassembled WGS sequence"/>
</dbReference>
<accession>F0EZK7</accession>
<evidence type="ECO:0000313" key="2">
    <source>
        <dbReference type="EMBL" id="EGC17328.1"/>
    </source>
</evidence>
<feature type="chain" id="PRO_5003247033" description="Secreted protein" evidence="1">
    <location>
        <begin position="23"/>
        <end position="145"/>
    </location>
</feature>
<evidence type="ECO:0000256" key="1">
    <source>
        <dbReference type="SAM" id="SignalP"/>
    </source>
</evidence>
<feature type="signal peptide" evidence="1">
    <location>
        <begin position="1"/>
        <end position="22"/>
    </location>
</feature>
<name>F0EZK7_9NEIS</name>
<keyword evidence="3" id="KW-1185">Reference proteome</keyword>